<dbReference type="PROSITE" id="PS50880">
    <property type="entry name" value="TOPRIM"/>
    <property type="match status" value="1"/>
</dbReference>
<dbReference type="GO" id="GO:0005694">
    <property type="term" value="C:chromosome"/>
    <property type="evidence" value="ECO:0007669"/>
    <property type="project" value="InterPro"/>
</dbReference>
<feature type="site" description="Interaction with DNA" evidence="10">
    <location>
        <position position="31"/>
    </location>
</feature>
<keyword evidence="8 10" id="KW-0238">DNA-binding</keyword>
<dbReference type="InterPro" id="IPR013497">
    <property type="entry name" value="Topo_IA_cen"/>
</dbReference>
<evidence type="ECO:0000256" key="10">
    <source>
        <dbReference type="HAMAP-Rule" id="MF_00952"/>
    </source>
</evidence>
<keyword evidence="4" id="KW-0863">Zinc-finger</keyword>
<dbReference type="InterPro" id="IPR013824">
    <property type="entry name" value="Topo_IA_cen_sub1"/>
</dbReference>
<dbReference type="EMBL" id="PGYQ01000001">
    <property type="protein sequence ID" value="PKL72700.1"/>
    <property type="molecule type" value="Genomic_DNA"/>
</dbReference>
<reference evidence="13 14" key="1">
    <citation type="journal article" date="2017" name="ISME J.">
        <title>Potential for microbial H2 and metal transformations associated with novel bacteria and archaea in deep terrestrial subsurface sediments.</title>
        <authorList>
            <person name="Hernsdorf A.W."/>
            <person name="Amano Y."/>
            <person name="Miyakawa K."/>
            <person name="Ise K."/>
            <person name="Suzuki Y."/>
            <person name="Anantharaman K."/>
            <person name="Probst A."/>
            <person name="Burstein D."/>
            <person name="Thomas B.C."/>
            <person name="Banfield J.F."/>
        </authorList>
    </citation>
    <scope>NUCLEOTIDE SEQUENCE [LARGE SCALE GENOMIC DNA]</scope>
    <source>
        <strain evidence="13">HGW-Kuenenbacteria-1</strain>
    </source>
</reference>
<dbReference type="InterPro" id="IPR013498">
    <property type="entry name" value="Topo_IA_Znf"/>
</dbReference>
<organism evidence="13 14">
    <name type="scientific">Candidatus Kuenenbacteria bacterium HGW-Kuenenbacteria-1</name>
    <dbReference type="NCBI Taxonomy" id="2013812"/>
    <lineage>
        <taxon>Bacteria</taxon>
        <taxon>Candidatus Kueneniibacteriota</taxon>
    </lineage>
</organism>
<evidence type="ECO:0000256" key="4">
    <source>
        <dbReference type="ARBA" id="ARBA00022771"/>
    </source>
</evidence>
<dbReference type="GO" id="GO:0003917">
    <property type="term" value="F:DNA topoisomerase type I (single strand cut, ATP-independent) activity"/>
    <property type="evidence" value="ECO:0007669"/>
    <property type="project" value="UniProtKB-UniRule"/>
</dbReference>
<dbReference type="AlphaFoldDB" id="A0A2N1UPB9"/>
<keyword evidence="7 10" id="KW-0799">Topoisomerase</keyword>
<dbReference type="GO" id="GO:0006265">
    <property type="term" value="P:DNA topological change"/>
    <property type="evidence" value="ECO:0007669"/>
    <property type="project" value="UniProtKB-UniRule"/>
</dbReference>
<evidence type="ECO:0000313" key="14">
    <source>
        <dbReference type="Proteomes" id="UP000233414"/>
    </source>
</evidence>
<evidence type="ECO:0000256" key="8">
    <source>
        <dbReference type="ARBA" id="ARBA00023125"/>
    </source>
</evidence>
<feature type="site" description="Interaction with DNA" evidence="10">
    <location>
        <position position="141"/>
    </location>
</feature>
<dbReference type="PRINTS" id="PR00417">
    <property type="entry name" value="PRTPISMRASEI"/>
</dbReference>
<keyword evidence="3" id="KW-0479">Metal-binding</keyword>
<dbReference type="CDD" id="cd00186">
    <property type="entry name" value="TOP1Ac"/>
    <property type="match status" value="1"/>
</dbReference>
<feature type="domain" description="Toprim" evidence="11">
    <location>
        <begin position="1"/>
        <end position="111"/>
    </location>
</feature>
<dbReference type="EC" id="5.6.2.1" evidence="10"/>
<dbReference type="InterPro" id="IPR005733">
    <property type="entry name" value="TopoI_bac-type"/>
</dbReference>
<accession>A0A2N1UPB9</accession>
<evidence type="ECO:0000313" key="13">
    <source>
        <dbReference type="EMBL" id="PKL72700.1"/>
    </source>
</evidence>
<comment type="catalytic activity">
    <reaction evidence="1 10">
        <text>ATP-independent breakage of single-stranded DNA, followed by passage and rejoining.</text>
        <dbReference type="EC" id="5.6.2.1"/>
    </reaction>
</comment>
<dbReference type="InterPro" id="IPR006171">
    <property type="entry name" value="TOPRIM_dom"/>
</dbReference>
<dbReference type="Pfam" id="PF01751">
    <property type="entry name" value="Toprim"/>
    <property type="match status" value="1"/>
</dbReference>
<gene>
    <name evidence="10" type="primary">topA</name>
    <name evidence="13" type="ORF">CVV26_00325</name>
</gene>
<evidence type="ECO:0000256" key="6">
    <source>
        <dbReference type="ARBA" id="ARBA00022842"/>
    </source>
</evidence>
<feature type="site" description="Interaction with DNA" evidence="10">
    <location>
        <position position="138"/>
    </location>
</feature>
<dbReference type="InterPro" id="IPR003601">
    <property type="entry name" value="Topo_IA_2"/>
</dbReference>
<proteinExistence type="inferred from homology"/>
<dbReference type="CDD" id="cd03363">
    <property type="entry name" value="TOPRIM_TopoIA_TopoI"/>
    <property type="match status" value="1"/>
</dbReference>
<feature type="domain" description="Topo IA-type catalytic" evidence="12">
    <location>
        <begin position="127"/>
        <end position="561"/>
    </location>
</feature>
<dbReference type="Gene3D" id="2.70.20.10">
    <property type="entry name" value="Topoisomerase I, domain 3"/>
    <property type="match status" value="1"/>
</dbReference>
<dbReference type="Pfam" id="PF01131">
    <property type="entry name" value="Topoisom_bac"/>
    <property type="match status" value="1"/>
</dbReference>
<dbReference type="InterPro" id="IPR023406">
    <property type="entry name" value="Topo_IA_AS"/>
</dbReference>
<dbReference type="Gene3D" id="3.40.50.140">
    <property type="match status" value="1"/>
</dbReference>
<evidence type="ECO:0000256" key="3">
    <source>
        <dbReference type="ARBA" id="ARBA00022723"/>
    </source>
</evidence>
<evidence type="ECO:0000256" key="9">
    <source>
        <dbReference type="ARBA" id="ARBA00023235"/>
    </source>
</evidence>
<dbReference type="SUPFAM" id="SSF57783">
    <property type="entry name" value="Zinc beta-ribbon"/>
    <property type="match status" value="2"/>
</dbReference>
<dbReference type="GO" id="GO:0008270">
    <property type="term" value="F:zinc ion binding"/>
    <property type="evidence" value="ECO:0007669"/>
    <property type="project" value="UniProtKB-KW"/>
</dbReference>
<dbReference type="Proteomes" id="UP000233414">
    <property type="component" value="Unassembled WGS sequence"/>
</dbReference>
<sequence>MILIIVESPTKAKTIEKFLGSSYKLESSFGHIRDLPKKEMGIEIENNFKPKYVIPDKAKKKVGELKMIVKKVDSIILATDEDREGEAIAWHLTQALNLKNKKVERIVFHEITKEAILNALKAPQKIDINLVDAQQGRRILDRLVGYELSPFLWKKVARGLSAGRVQSVAVRLIVDREREIEAFKSEEYWTVEARLQQKILNSKFETEFLAMLIKKDKKTISKLEIKTKEEADKILKDLEEAKYKIIDIKKREIKKNPNAPFITSTLQQEANHKLGFSAKQTMMIAQQLYEGIGLGKEGSVGLITYMRTDSFNLAENFLEKTQNYIKENFGSEYALEQYRRFKIKSKLSQEAHEAIRPTEIIRSPEMVEAFLDKNQFKLYQLIWRRTLACQMKEAIFDSTSVDIEAKNYIFRASGSIIKFDGFLKIYPSKTEENILPSLEINEILALNKLISNQHFTQPPGRYNEATLIKALEENGIGRPSTYAPTISTIVERNYIIKENKYLKPTDIGILVNDLLVEHFPKIVDIKFTAQMENNLDEVAQGKVKWQPIIKEFYDPFKKNLIQKEKEVSKKALTEKESDEKCDKCDKPMIIKVGRFGKFLACTGFPDCKNTKPLEKDLREMELSNEKCDKCGADMIIKHGRFGAFLSCSKYPECKNIKSIKKSTGVKCPQCNKGEIVEKKSKKGGRTFYACDQYPNCKFALWQKPVNQKCDKCGSLMVMAKDDEKRCSNKECKI</sequence>
<dbReference type="PANTHER" id="PTHR42785:SF1">
    <property type="entry name" value="DNA TOPOISOMERASE"/>
    <property type="match status" value="1"/>
</dbReference>
<feature type="site" description="Interaction with DNA" evidence="10">
    <location>
        <position position="153"/>
    </location>
</feature>
<dbReference type="PROSITE" id="PS00396">
    <property type="entry name" value="TOPO_IA_1"/>
    <property type="match status" value="1"/>
</dbReference>
<dbReference type="InterPro" id="IPR034149">
    <property type="entry name" value="TOPRIM_TopoI"/>
</dbReference>
<dbReference type="Gene3D" id="1.10.460.10">
    <property type="entry name" value="Topoisomerase I, domain 2"/>
    <property type="match status" value="1"/>
</dbReference>
<dbReference type="SMART" id="SM00493">
    <property type="entry name" value="TOPRIM"/>
    <property type="match status" value="1"/>
</dbReference>
<dbReference type="Pfam" id="PF01396">
    <property type="entry name" value="Zn_ribbon_Top1"/>
    <property type="match status" value="4"/>
</dbReference>
<dbReference type="SUPFAM" id="SSF56712">
    <property type="entry name" value="Prokaryotic type I DNA topoisomerase"/>
    <property type="match status" value="1"/>
</dbReference>
<dbReference type="PROSITE" id="PS52039">
    <property type="entry name" value="TOPO_IA_2"/>
    <property type="match status" value="1"/>
</dbReference>
<dbReference type="GO" id="GO:0003677">
    <property type="term" value="F:DNA binding"/>
    <property type="evidence" value="ECO:0007669"/>
    <property type="project" value="UniProtKB-KW"/>
</dbReference>
<evidence type="ECO:0000256" key="2">
    <source>
        <dbReference type="ARBA" id="ARBA00009446"/>
    </source>
</evidence>
<comment type="caution">
    <text evidence="13">The sequence shown here is derived from an EMBL/GenBank/DDBJ whole genome shotgun (WGS) entry which is preliminary data.</text>
</comment>
<comment type="similarity">
    <text evidence="2 10">Belongs to the type IA topoisomerase family.</text>
</comment>
<dbReference type="Gene3D" id="1.10.290.10">
    <property type="entry name" value="Topoisomerase I, domain 4"/>
    <property type="match status" value="1"/>
</dbReference>
<dbReference type="InterPro" id="IPR013826">
    <property type="entry name" value="Topo_IA_cen_sub3"/>
</dbReference>
<keyword evidence="6" id="KW-0460">Magnesium</keyword>
<dbReference type="InterPro" id="IPR028612">
    <property type="entry name" value="Topoisom_1_IA"/>
</dbReference>
<feature type="site" description="Interaction with DNA" evidence="10">
    <location>
        <position position="137"/>
    </location>
</feature>
<evidence type="ECO:0000259" key="12">
    <source>
        <dbReference type="PROSITE" id="PS52039"/>
    </source>
</evidence>
<keyword evidence="5" id="KW-0862">Zinc</keyword>
<dbReference type="HAMAP" id="MF_00952">
    <property type="entry name" value="Topoisom_1_prok"/>
    <property type="match status" value="1"/>
</dbReference>
<feature type="site" description="Interaction with DNA" evidence="10">
    <location>
        <position position="492"/>
    </location>
</feature>
<keyword evidence="9 10" id="KW-0413">Isomerase</keyword>
<dbReference type="Gene3D" id="3.30.65.10">
    <property type="entry name" value="Bacterial Topoisomerase I, domain 1"/>
    <property type="match status" value="3"/>
</dbReference>
<feature type="region of interest" description="Interaction with DNA" evidence="10">
    <location>
        <begin position="161"/>
        <end position="166"/>
    </location>
</feature>
<feature type="site" description="Interaction with DNA" evidence="10">
    <location>
        <position position="146"/>
    </location>
</feature>
<dbReference type="SMART" id="SM00436">
    <property type="entry name" value="TOP1Bc"/>
    <property type="match status" value="1"/>
</dbReference>
<dbReference type="InterPro" id="IPR000380">
    <property type="entry name" value="Topo_IA"/>
</dbReference>
<name>A0A2N1UPB9_9BACT</name>
<dbReference type="InterPro" id="IPR023405">
    <property type="entry name" value="Topo_IA_core_domain"/>
</dbReference>
<feature type="active site" description="O-(5'-phospho-DNA)-tyrosine intermediate" evidence="10">
    <location>
        <position position="305"/>
    </location>
</feature>
<dbReference type="PANTHER" id="PTHR42785">
    <property type="entry name" value="DNA TOPOISOMERASE, TYPE IA, CORE"/>
    <property type="match status" value="1"/>
</dbReference>
<comment type="subunit">
    <text evidence="10">Monomer.</text>
</comment>
<evidence type="ECO:0000259" key="11">
    <source>
        <dbReference type="PROSITE" id="PS50880"/>
    </source>
</evidence>
<evidence type="ECO:0000256" key="7">
    <source>
        <dbReference type="ARBA" id="ARBA00023029"/>
    </source>
</evidence>
<evidence type="ECO:0000256" key="1">
    <source>
        <dbReference type="ARBA" id="ARBA00000213"/>
    </source>
</evidence>
<comment type="function">
    <text evidence="10">Releases the supercoiling and torsional tension of DNA, which is introduced during the DNA replication and transcription, by transiently cleaving and rejoining one strand of the DNA duplex. Introduces a single-strand break via transesterification at a target site in duplex DNA. The scissile phosphodiester is attacked by the catalytic tyrosine of the enzyme, resulting in the formation of a DNA-(5'-phosphotyrosyl)-enzyme intermediate and the expulsion of a 3'-OH DNA strand. The free DNA strand then undergoes passage around the unbroken strand, thus removing DNA supercoils. Finally, in the religation step, the DNA 3'-OH attacks the covalent intermediate to expel the active-site tyrosine and restore the DNA phosphodiester backbone.</text>
</comment>
<dbReference type="SMART" id="SM00437">
    <property type="entry name" value="TOP1Ac"/>
    <property type="match status" value="1"/>
</dbReference>
<dbReference type="NCBIfam" id="TIGR01051">
    <property type="entry name" value="topA_bact"/>
    <property type="match status" value="1"/>
</dbReference>
<dbReference type="InterPro" id="IPR003602">
    <property type="entry name" value="Topo_IA_DNA-bd_dom"/>
</dbReference>
<protein>
    <recommendedName>
        <fullName evidence="10">DNA topoisomerase 1</fullName>
        <ecNumber evidence="10">5.6.2.1</ecNumber>
    </recommendedName>
    <alternativeName>
        <fullName evidence="10">DNA topoisomerase I</fullName>
    </alternativeName>
</protein>
<dbReference type="InterPro" id="IPR013825">
    <property type="entry name" value="Topo_IA_cen_sub2"/>
</dbReference>
<evidence type="ECO:0000256" key="5">
    <source>
        <dbReference type="ARBA" id="ARBA00022833"/>
    </source>
</evidence>
<feature type="site" description="Interaction with DNA" evidence="10">
    <location>
        <position position="307"/>
    </location>
</feature>